<keyword evidence="3" id="KW-1185">Reference proteome</keyword>
<sequence length="110" mass="11874">MAAAAVIGTAAGVLQLPVAFYLLCKLEQARGNVVTVMLASGIGAGFGATDDVLRYVHHVRWDDTRTKDDLIDYYNKATVPVVFLLVGMVLSMAATVVYARLWARLTNDDA</sequence>
<name>A0A811Q3I8_9POAL</name>
<proteinExistence type="predicted"/>
<keyword evidence="1" id="KW-0812">Transmembrane</keyword>
<dbReference type="OrthoDB" id="682142at2759"/>
<evidence type="ECO:0000313" key="2">
    <source>
        <dbReference type="EMBL" id="CAD6250632.1"/>
    </source>
</evidence>
<organism evidence="2 3">
    <name type="scientific">Miscanthus lutarioriparius</name>
    <dbReference type="NCBI Taxonomy" id="422564"/>
    <lineage>
        <taxon>Eukaryota</taxon>
        <taxon>Viridiplantae</taxon>
        <taxon>Streptophyta</taxon>
        <taxon>Embryophyta</taxon>
        <taxon>Tracheophyta</taxon>
        <taxon>Spermatophyta</taxon>
        <taxon>Magnoliopsida</taxon>
        <taxon>Liliopsida</taxon>
        <taxon>Poales</taxon>
        <taxon>Poaceae</taxon>
        <taxon>PACMAD clade</taxon>
        <taxon>Panicoideae</taxon>
        <taxon>Andropogonodae</taxon>
        <taxon>Andropogoneae</taxon>
        <taxon>Saccharinae</taxon>
        <taxon>Miscanthus</taxon>
    </lineage>
</organism>
<evidence type="ECO:0000313" key="3">
    <source>
        <dbReference type="Proteomes" id="UP000604825"/>
    </source>
</evidence>
<dbReference type="EMBL" id="CAJGYO010000008">
    <property type="protein sequence ID" value="CAD6250632.1"/>
    <property type="molecule type" value="Genomic_DNA"/>
</dbReference>
<keyword evidence="1" id="KW-1133">Transmembrane helix</keyword>
<dbReference type="AlphaFoldDB" id="A0A811Q3I8"/>
<accession>A0A811Q3I8</accession>
<feature type="transmembrane region" description="Helical" evidence="1">
    <location>
        <begin position="36"/>
        <end position="57"/>
    </location>
</feature>
<gene>
    <name evidence="2" type="ORF">NCGR_LOCUS34407</name>
</gene>
<reference evidence="2" key="1">
    <citation type="submission" date="2020-10" db="EMBL/GenBank/DDBJ databases">
        <authorList>
            <person name="Han B."/>
            <person name="Lu T."/>
            <person name="Zhao Q."/>
            <person name="Huang X."/>
            <person name="Zhao Y."/>
        </authorList>
    </citation>
    <scope>NUCLEOTIDE SEQUENCE</scope>
</reference>
<keyword evidence="1" id="KW-0472">Membrane</keyword>
<feature type="transmembrane region" description="Helical" evidence="1">
    <location>
        <begin position="77"/>
        <end position="99"/>
    </location>
</feature>
<feature type="transmembrane region" description="Helical" evidence="1">
    <location>
        <begin position="6"/>
        <end position="24"/>
    </location>
</feature>
<evidence type="ECO:0000256" key="1">
    <source>
        <dbReference type="SAM" id="Phobius"/>
    </source>
</evidence>
<comment type="caution">
    <text evidence="2">The sequence shown here is derived from an EMBL/GenBank/DDBJ whole genome shotgun (WGS) entry which is preliminary data.</text>
</comment>
<dbReference type="Proteomes" id="UP000604825">
    <property type="component" value="Unassembled WGS sequence"/>
</dbReference>
<protein>
    <submittedName>
        <fullName evidence="2">Uncharacterized protein</fullName>
    </submittedName>
</protein>